<organism evidence="15 16">
    <name type="scientific">Rapidithrix thailandica</name>
    <dbReference type="NCBI Taxonomy" id="413964"/>
    <lineage>
        <taxon>Bacteria</taxon>
        <taxon>Pseudomonadati</taxon>
        <taxon>Bacteroidota</taxon>
        <taxon>Cytophagia</taxon>
        <taxon>Cytophagales</taxon>
        <taxon>Flammeovirgaceae</taxon>
        <taxon>Rapidithrix</taxon>
    </lineage>
</organism>
<protein>
    <recommendedName>
        <fullName evidence="2">histidine kinase</fullName>
        <ecNumber evidence="2">2.7.13.3</ecNumber>
    </recommendedName>
</protein>
<dbReference type="EC" id="2.7.13.3" evidence="2"/>
<dbReference type="Gene3D" id="3.30.565.10">
    <property type="entry name" value="Histidine kinase-like ATPase, C-terminal domain"/>
    <property type="match status" value="1"/>
</dbReference>
<dbReference type="Gene3D" id="2.60.40.10">
    <property type="entry name" value="Immunoglobulins"/>
    <property type="match status" value="1"/>
</dbReference>
<keyword evidence="4" id="KW-0808">Transferase</keyword>
<dbReference type="PROSITE" id="PS00041">
    <property type="entry name" value="HTH_ARAC_FAMILY_1"/>
    <property type="match status" value="1"/>
</dbReference>
<keyword evidence="10" id="KW-0812">Transmembrane</keyword>
<keyword evidence="3 9" id="KW-0597">Phosphoprotein</keyword>
<dbReference type="InterPro" id="IPR036097">
    <property type="entry name" value="HisK_dim/P_sf"/>
</dbReference>
<dbReference type="Pfam" id="PF00512">
    <property type="entry name" value="HisKA"/>
    <property type="match status" value="1"/>
</dbReference>
<feature type="transmembrane region" description="Helical" evidence="10">
    <location>
        <begin position="779"/>
        <end position="800"/>
    </location>
</feature>
<evidence type="ECO:0000256" key="9">
    <source>
        <dbReference type="PROSITE-ProRule" id="PRU00169"/>
    </source>
</evidence>
<gene>
    <name evidence="15" type="ORF">AAG747_21870</name>
</gene>
<dbReference type="FunFam" id="3.30.565.10:FF:000006">
    <property type="entry name" value="Sensor histidine kinase WalK"/>
    <property type="match status" value="1"/>
</dbReference>
<dbReference type="InterPro" id="IPR011123">
    <property type="entry name" value="Y_Y_Y"/>
</dbReference>
<dbReference type="Gene3D" id="2.130.10.10">
    <property type="entry name" value="YVTN repeat-like/Quinoprotein amine dehydrogenase"/>
    <property type="match status" value="2"/>
</dbReference>
<dbReference type="PRINTS" id="PR00344">
    <property type="entry name" value="BCTRLSENSOR"/>
</dbReference>
<dbReference type="SUPFAM" id="SSF63829">
    <property type="entry name" value="Calcium-dependent phosphotriesterase"/>
    <property type="match status" value="2"/>
</dbReference>
<dbReference type="InterPro" id="IPR011110">
    <property type="entry name" value="Reg_prop"/>
</dbReference>
<keyword evidence="10" id="KW-1133">Transmembrane helix</keyword>
<dbReference type="PROSITE" id="PS50110">
    <property type="entry name" value="RESPONSE_REGULATORY"/>
    <property type="match status" value="1"/>
</dbReference>
<proteinExistence type="predicted"/>
<dbReference type="Pfam" id="PF12833">
    <property type="entry name" value="HTH_18"/>
    <property type="match status" value="1"/>
</dbReference>
<dbReference type="EMBL" id="JBDKWZ010000015">
    <property type="protein sequence ID" value="MEN7550584.1"/>
    <property type="molecule type" value="Genomic_DNA"/>
</dbReference>
<evidence type="ECO:0000256" key="10">
    <source>
        <dbReference type="SAM" id="Phobius"/>
    </source>
</evidence>
<feature type="domain" description="Histidine kinase" evidence="13">
    <location>
        <begin position="832"/>
        <end position="1051"/>
    </location>
</feature>
<comment type="catalytic activity">
    <reaction evidence="1">
        <text>ATP + protein L-histidine = ADP + protein N-phospho-L-histidine.</text>
        <dbReference type="EC" id="2.7.13.3"/>
    </reaction>
</comment>
<accession>A0AAW9SCA1</accession>
<dbReference type="SMART" id="SM00448">
    <property type="entry name" value="REC"/>
    <property type="match status" value="1"/>
</dbReference>
<evidence type="ECO:0000256" key="1">
    <source>
        <dbReference type="ARBA" id="ARBA00000085"/>
    </source>
</evidence>
<keyword evidence="7" id="KW-0238">DNA-binding</keyword>
<dbReference type="InterPro" id="IPR013783">
    <property type="entry name" value="Ig-like_fold"/>
</dbReference>
<evidence type="ECO:0000259" key="12">
    <source>
        <dbReference type="PROSITE" id="PS01124"/>
    </source>
</evidence>
<evidence type="ECO:0000313" key="16">
    <source>
        <dbReference type="Proteomes" id="UP001403385"/>
    </source>
</evidence>
<evidence type="ECO:0000256" key="6">
    <source>
        <dbReference type="ARBA" id="ARBA00023015"/>
    </source>
</evidence>
<evidence type="ECO:0000256" key="7">
    <source>
        <dbReference type="ARBA" id="ARBA00023125"/>
    </source>
</evidence>
<keyword evidence="11" id="KW-0732">Signal</keyword>
<dbReference type="CDD" id="cd00075">
    <property type="entry name" value="HATPase"/>
    <property type="match status" value="1"/>
</dbReference>
<feature type="modified residue" description="4-aspartylphosphate" evidence="9">
    <location>
        <position position="1148"/>
    </location>
</feature>
<keyword evidence="16" id="KW-1185">Reference proteome</keyword>
<dbReference type="SMART" id="SM00342">
    <property type="entry name" value="HTH_ARAC"/>
    <property type="match status" value="1"/>
</dbReference>
<dbReference type="InterPro" id="IPR018062">
    <property type="entry name" value="HTH_AraC-typ_CS"/>
</dbReference>
<keyword evidence="6" id="KW-0805">Transcription regulation</keyword>
<dbReference type="InterPro" id="IPR036890">
    <property type="entry name" value="HATPase_C_sf"/>
</dbReference>
<dbReference type="CDD" id="cd17574">
    <property type="entry name" value="REC_OmpR"/>
    <property type="match status" value="1"/>
</dbReference>
<evidence type="ECO:0000259" key="14">
    <source>
        <dbReference type="PROSITE" id="PS50110"/>
    </source>
</evidence>
<dbReference type="Pfam" id="PF02518">
    <property type="entry name" value="HATPase_c"/>
    <property type="match status" value="1"/>
</dbReference>
<dbReference type="InterPro" id="IPR004358">
    <property type="entry name" value="Sig_transdc_His_kin-like_C"/>
</dbReference>
<evidence type="ECO:0000256" key="5">
    <source>
        <dbReference type="ARBA" id="ARBA00022777"/>
    </source>
</evidence>
<keyword evidence="8" id="KW-0804">Transcription</keyword>
<evidence type="ECO:0000256" key="11">
    <source>
        <dbReference type="SAM" id="SignalP"/>
    </source>
</evidence>
<dbReference type="PROSITE" id="PS50109">
    <property type="entry name" value="HIS_KIN"/>
    <property type="match status" value="1"/>
</dbReference>
<dbReference type="Pfam" id="PF07494">
    <property type="entry name" value="Reg_prop"/>
    <property type="match status" value="2"/>
</dbReference>
<dbReference type="Pfam" id="PF00072">
    <property type="entry name" value="Response_reg"/>
    <property type="match status" value="1"/>
</dbReference>
<feature type="chain" id="PRO_5043779560" description="histidine kinase" evidence="11">
    <location>
        <begin position="24"/>
        <end position="1353"/>
    </location>
</feature>
<dbReference type="SUPFAM" id="SSF52172">
    <property type="entry name" value="CheY-like"/>
    <property type="match status" value="1"/>
</dbReference>
<dbReference type="RefSeq" id="WP_346823366.1">
    <property type="nucleotide sequence ID" value="NZ_JBDKWZ010000015.1"/>
</dbReference>
<dbReference type="CDD" id="cd00082">
    <property type="entry name" value="HisKA"/>
    <property type="match status" value="1"/>
</dbReference>
<feature type="domain" description="Response regulatory" evidence="14">
    <location>
        <begin position="1100"/>
        <end position="1215"/>
    </location>
</feature>
<feature type="signal peptide" evidence="11">
    <location>
        <begin position="1"/>
        <end position="23"/>
    </location>
</feature>
<dbReference type="GO" id="GO:0003700">
    <property type="term" value="F:DNA-binding transcription factor activity"/>
    <property type="evidence" value="ECO:0007669"/>
    <property type="project" value="InterPro"/>
</dbReference>
<dbReference type="Proteomes" id="UP001403385">
    <property type="component" value="Unassembled WGS sequence"/>
</dbReference>
<evidence type="ECO:0000313" key="15">
    <source>
        <dbReference type="EMBL" id="MEN7550584.1"/>
    </source>
</evidence>
<reference evidence="15 16" key="1">
    <citation type="submission" date="2024-04" db="EMBL/GenBank/DDBJ databases">
        <title>Novel genus in family Flammeovirgaceae.</title>
        <authorList>
            <person name="Nguyen T.H."/>
            <person name="Vuong T.Q."/>
            <person name="Le H."/>
            <person name="Kim S.-G."/>
        </authorList>
    </citation>
    <scope>NUCLEOTIDE SEQUENCE [LARGE SCALE GENOMIC DNA]</scope>
    <source>
        <strain evidence="15 16">JCM 23209</strain>
    </source>
</reference>
<dbReference type="InterPro" id="IPR003661">
    <property type="entry name" value="HisK_dim/P_dom"/>
</dbReference>
<evidence type="ECO:0000256" key="2">
    <source>
        <dbReference type="ARBA" id="ARBA00012438"/>
    </source>
</evidence>
<dbReference type="InterPro" id="IPR001789">
    <property type="entry name" value="Sig_transdc_resp-reg_receiver"/>
</dbReference>
<dbReference type="Gene3D" id="1.10.287.130">
    <property type="match status" value="1"/>
</dbReference>
<dbReference type="PROSITE" id="PS01124">
    <property type="entry name" value="HTH_ARAC_FAMILY_2"/>
    <property type="match status" value="1"/>
</dbReference>
<dbReference type="PANTHER" id="PTHR43547:SF2">
    <property type="entry name" value="HYBRID SIGNAL TRANSDUCTION HISTIDINE KINASE C"/>
    <property type="match status" value="1"/>
</dbReference>
<dbReference type="SUPFAM" id="SSF46689">
    <property type="entry name" value="Homeodomain-like"/>
    <property type="match status" value="1"/>
</dbReference>
<dbReference type="SUPFAM" id="SSF47384">
    <property type="entry name" value="Homodimeric domain of signal transducing histidine kinase"/>
    <property type="match status" value="1"/>
</dbReference>
<dbReference type="GO" id="GO:0000155">
    <property type="term" value="F:phosphorelay sensor kinase activity"/>
    <property type="evidence" value="ECO:0007669"/>
    <property type="project" value="InterPro"/>
</dbReference>
<feature type="domain" description="HTH araC/xylS-type" evidence="12">
    <location>
        <begin position="1247"/>
        <end position="1347"/>
    </location>
</feature>
<dbReference type="SUPFAM" id="SSF55874">
    <property type="entry name" value="ATPase domain of HSP90 chaperone/DNA topoisomerase II/histidine kinase"/>
    <property type="match status" value="1"/>
</dbReference>
<dbReference type="InterPro" id="IPR011006">
    <property type="entry name" value="CheY-like_superfamily"/>
</dbReference>
<evidence type="ECO:0000256" key="4">
    <source>
        <dbReference type="ARBA" id="ARBA00022679"/>
    </source>
</evidence>
<dbReference type="InterPro" id="IPR003594">
    <property type="entry name" value="HATPase_dom"/>
</dbReference>
<keyword evidence="10" id="KW-0472">Membrane</keyword>
<evidence type="ECO:0000256" key="8">
    <source>
        <dbReference type="ARBA" id="ARBA00023163"/>
    </source>
</evidence>
<dbReference type="GO" id="GO:0043565">
    <property type="term" value="F:sequence-specific DNA binding"/>
    <property type="evidence" value="ECO:0007669"/>
    <property type="project" value="InterPro"/>
</dbReference>
<dbReference type="InterPro" id="IPR018060">
    <property type="entry name" value="HTH_AraC"/>
</dbReference>
<evidence type="ECO:0000259" key="13">
    <source>
        <dbReference type="PROSITE" id="PS50109"/>
    </source>
</evidence>
<keyword evidence="5" id="KW-0418">Kinase</keyword>
<dbReference type="InterPro" id="IPR005467">
    <property type="entry name" value="His_kinase_dom"/>
</dbReference>
<name>A0AAW9SCA1_9BACT</name>
<dbReference type="InterPro" id="IPR015943">
    <property type="entry name" value="WD40/YVTN_repeat-like_dom_sf"/>
</dbReference>
<dbReference type="SMART" id="SM00387">
    <property type="entry name" value="HATPase_c"/>
    <property type="match status" value="1"/>
</dbReference>
<dbReference type="SMART" id="SM00388">
    <property type="entry name" value="HisKA"/>
    <property type="match status" value="1"/>
</dbReference>
<dbReference type="FunFam" id="1.10.10.60:FF:000284">
    <property type="entry name" value="Two-component system sensor histidine kinase/response regulator"/>
    <property type="match status" value="1"/>
</dbReference>
<comment type="caution">
    <text evidence="15">The sequence shown here is derived from an EMBL/GenBank/DDBJ whole genome shotgun (WGS) entry which is preliminary data.</text>
</comment>
<evidence type="ECO:0000256" key="3">
    <source>
        <dbReference type="ARBA" id="ARBA00022553"/>
    </source>
</evidence>
<dbReference type="Pfam" id="PF07495">
    <property type="entry name" value="Y_Y_Y"/>
    <property type="match status" value="1"/>
</dbReference>
<dbReference type="PROSITE" id="PS51257">
    <property type="entry name" value="PROKAR_LIPOPROTEIN"/>
    <property type="match status" value="1"/>
</dbReference>
<dbReference type="Gene3D" id="3.40.50.2300">
    <property type="match status" value="1"/>
</dbReference>
<dbReference type="InterPro" id="IPR009057">
    <property type="entry name" value="Homeodomain-like_sf"/>
</dbReference>
<dbReference type="Gene3D" id="1.10.10.60">
    <property type="entry name" value="Homeodomain-like"/>
    <property type="match status" value="2"/>
</dbReference>
<dbReference type="PANTHER" id="PTHR43547">
    <property type="entry name" value="TWO-COMPONENT HISTIDINE KINASE"/>
    <property type="match status" value="1"/>
</dbReference>
<sequence length="1353" mass="154752">MYRVYGTILLSLVASLSACYTLAQTIAFQKLGLKEGLSETSVLAIEQDHLKRMWFGTRNGLNCWDGVQMKSFFPERGDSASLMEHKVRDLLRVDRYLWVQTAGGVSRLDLQTFSFQRFYLEGVLCIGRYNHNVLVGSEQGLLVYNEQKEVFLSQNDLYQKRETISRICQDQEGTLWLINGKENHLIKIKNGNREIIKIPFQVSIGTINDVLSDSKNRIWITSENHGIIIYDVGEKKFDFISKNTSPFYLKDLSVRSVVEDKNGKIWVGTFKGLAIFDIKNRTTSFVEAGKGLPHGLSHNSVYPLFISHDDHLWAGTYFGGVNYAKVANQVFTEYNESLVGANPSFPVIGSLIEDDKKNIWVATEGAGLDYFDRQENKFINYPFANNKHGVSQTNVKSLLLTDEEQLLVGTYKGGLCLFDIPKKEFKHFNESKYKNAPQHVNAIIKHKDDFLLATERGLIKFNLDDEAFSPFFESVAIQKRTGITISNVFEDSKGIIWMGSELEGLFSYHPGSKQLNQYLYEEFNESSIAYNSINYMAEDRQHRLWVGTDGGGLCLYDRKKDEFKTFNKKRNNLPSDFIYSIKESGSGDLWIATSKGLSYLDVEKMIFLNYDSKSGFPLTELNYKSLLRSNEGEIFVGGIDGLISFKEGALLRVSKDRKVIFSGLTVNNKPIRANDGTFVLEKDISATESFTLKPEHTTFRLDFSTCNFDRTLKNKYQYKLEGFEEVWVNAEYQTFASYTNLNPGKYTFKVRGTDIAYAPVTEVAVIHIFVEPPISQTGYAYALYFLIVLSLIFLFNYFYISRLRLLYQLENERKEKERIRELNLHKLRFFTNISHEFMTPLTIILSSLENIIQKTKTSSEIGFLLKFAVRNAKRLKYLNRELLDFRKLEQGHLKIKFQEHNIVSYLEDVYQAFMVIASRKNIKYSFVKNVENLPVYYDPTQMDKVFYNLLSNAFDHVADQGGEVILKLEDKANEVEICVMDNGVGIPKEKVKNIFDRFYQLETKFTGSEYSGSGIGLALVKSLILAHRGEITCASAIDKGTGFTVRLLKGEDHLRPEEISGETVSNQFSMDKELVWVGEQEDFKCKVAANKTRANTNKPSLLIADDNWEIRLLINNIFSDVYHVEFASNGQEGLEKALEIQPAIIISDVKMPRLSGLDMCKRLKRSINTSHIPIVLLTALGGEEDKILGLKYGADTYCTKPFSSKMLKAQVENLFNNRKILQQTFSNDLKTKTSGITQNSVDQDFMKRAQELIEKQVTNADFSIDDFASEMGFSRTLFYHKIKTLTGQTPNDFIQTVRLKKAANMLLYEKNKNISEVAFDTGFNTPRYFSKCFKEHFGVSPTEYIKQNRQPDE</sequence>